<dbReference type="Proteomes" id="UP001196413">
    <property type="component" value="Unassembled WGS sequence"/>
</dbReference>
<dbReference type="AlphaFoldDB" id="A0AAD5NA05"/>
<proteinExistence type="predicted"/>
<evidence type="ECO:0000313" key="1">
    <source>
        <dbReference type="EMBL" id="KAJ1364396.1"/>
    </source>
</evidence>
<evidence type="ECO:0000313" key="2">
    <source>
        <dbReference type="Proteomes" id="UP001196413"/>
    </source>
</evidence>
<organism evidence="1 2">
    <name type="scientific">Parelaphostrongylus tenuis</name>
    <name type="common">Meningeal worm</name>
    <dbReference type="NCBI Taxonomy" id="148309"/>
    <lineage>
        <taxon>Eukaryota</taxon>
        <taxon>Metazoa</taxon>
        <taxon>Ecdysozoa</taxon>
        <taxon>Nematoda</taxon>
        <taxon>Chromadorea</taxon>
        <taxon>Rhabditida</taxon>
        <taxon>Rhabditina</taxon>
        <taxon>Rhabditomorpha</taxon>
        <taxon>Strongyloidea</taxon>
        <taxon>Metastrongylidae</taxon>
        <taxon>Parelaphostrongylus</taxon>
    </lineage>
</organism>
<keyword evidence="2" id="KW-1185">Reference proteome</keyword>
<protein>
    <submittedName>
        <fullName evidence="1">Uncharacterized protein</fullName>
    </submittedName>
</protein>
<reference evidence="1" key="1">
    <citation type="submission" date="2021-06" db="EMBL/GenBank/DDBJ databases">
        <title>Parelaphostrongylus tenuis whole genome reference sequence.</title>
        <authorList>
            <person name="Garwood T.J."/>
            <person name="Larsen P.A."/>
            <person name="Fountain-Jones N.M."/>
            <person name="Garbe J.R."/>
            <person name="Macchietto M.G."/>
            <person name="Kania S.A."/>
            <person name="Gerhold R.W."/>
            <person name="Richards J.E."/>
            <person name="Wolf T.M."/>
        </authorList>
    </citation>
    <scope>NUCLEOTIDE SEQUENCE</scope>
    <source>
        <strain evidence="1">MNPRO001-30</strain>
        <tissue evidence="1">Meninges</tissue>
    </source>
</reference>
<sequence>MEIAEMFEEVMMSGREPICWVSLRKFACDLHELQDQLLKKARTEETNRNEQQVEVAALPPFPTPFYRQQDPNEEVDRKFRKFADETFRTLTRYRTKGFQSNHTELQKRGMKEVRELIRKGKFTLLVSDKGGEFVVIPRQ</sequence>
<gene>
    <name evidence="1" type="ORF">KIN20_024486</name>
</gene>
<comment type="caution">
    <text evidence="1">The sequence shown here is derived from an EMBL/GenBank/DDBJ whole genome shotgun (WGS) entry which is preliminary data.</text>
</comment>
<name>A0AAD5NA05_PARTN</name>
<accession>A0AAD5NA05</accession>
<dbReference type="EMBL" id="JAHQIW010004965">
    <property type="protein sequence ID" value="KAJ1364396.1"/>
    <property type="molecule type" value="Genomic_DNA"/>
</dbReference>